<reference evidence="3 4" key="1">
    <citation type="submission" date="2016-10" db="EMBL/GenBank/DDBJ databases">
        <authorList>
            <person name="de Groot N.N."/>
        </authorList>
    </citation>
    <scope>NUCLEOTIDE SEQUENCE [LARGE SCALE GENOMIC DNA]</scope>
    <source>
        <strain evidence="3 4">AR32</strain>
    </source>
</reference>
<dbReference type="EMBL" id="FNUV01000008">
    <property type="protein sequence ID" value="SEG06505.1"/>
    <property type="molecule type" value="Genomic_DNA"/>
</dbReference>
<gene>
    <name evidence="3" type="ORF">SAMN05216354_2615</name>
</gene>
<protein>
    <submittedName>
        <fullName evidence="3">Glycogen synthase</fullName>
    </submittedName>
</protein>
<dbReference type="PANTHER" id="PTHR10176:SF3">
    <property type="entry name" value="GLYCOGEN [STARCH] SYNTHASE"/>
    <property type="match status" value="1"/>
</dbReference>
<dbReference type="AlphaFoldDB" id="A0A1H5X4Y0"/>
<evidence type="ECO:0000256" key="1">
    <source>
        <dbReference type="ARBA" id="ARBA00022676"/>
    </source>
</evidence>
<keyword evidence="1" id="KW-0328">Glycosyltransferase</keyword>
<dbReference type="RefSeq" id="WP_091765021.1">
    <property type="nucleotide sequence ID" value="NZ_FNUV01000008.1"/>
</dbReference>
<dbReference type="Gene3D" id="3.40.50.2000">
    <property type="entry name" value="Glycogen Phosphorylase B"/>
    <property type="match status" value="2"/>
</dbReference>
<dbReference type="InterPro" id="IPR008631">
    <property type="entry name" value="Glycogen_synth"/>
</dbReference>
<dbReference type="GO" id="GO:0005737">
    <property type="term" value="C:cytoplasm"/>
    <property type="evidence" value="ECO:0007669"/>
    <property type="project" value="TreeGrafter"/>
</dbReference>
<proteinExistence type="predicted"/>
<dbReference type="PANTHER" id="PTHR10176">
    <property type="entry name" value="GLYCOGEN SYNTHASE"/>
    <property type="match status" value="1"/>
</dbReference>
<evidence type="ECO:0000313" key="4">
    <source>
        <dbReference type="Proteomes" id="UP000236735"/>
    </source>
</evidence>
<evidence type="ECO:0000313" key="3">
    <source>
        <dbReference type="EMBL" id="SEG06505.1"/>
    </source>
</evidence>
<dbReference type="Proteomes" id="UP000236735">
    <property type="component" value="Unassembled WGS sequence"/>
</dbReference>
<name>A0A1H5X4Y0_XYLRU</name>
<dbReference type="GO" id="GO:0005978">
    <property type="term" value="P:glycogen biosynthetic process"/>
    <property type="evidence" value="ECO:0007669"/>
    <property type="project" value="InterPro"/>
</dbReference>
<dbReference type="SUPFAM" id="SSF53756">
    <property type="entry name" value="UDP-Glycosyltransferase/glycogen phosphorylase"/>
    <property type="match status" value="1"/>
</dbReference>
<dbReference type="GO" id="GO:0004373">
    <property type="term" value="F:alpha-1,4-glucan glucosyltransferase (UDP-glucose donor) activity"/>
    <property type="evidence" value="ECO:0007669"/>
    <property type="project" value="InterPro"/>
</dbReference>
<dbReference type="Pfam" id="PF05693">
    <property type="entry name" value="Glycogen_syn"/>
    <property type="match status" value="2"/>
</dbReference>
<accession>A0A1H5X4Y0</accession>
<keyword evidence="2" id="KW-0808">Transferase</keyword>
<organism evidence="3 4">
    <name type="scientific">Xylanibacter ruminicola</name>
    <name type="common">Prevotella ruminicola</name>
    <dbReference type="NCBI Taxonomy" id="839"/>
    <lineage>
        <taxon>Bacteria</taxon>
        <taxon>Pseudomonadati</taxon>
        <taxon>Bacteroidota</taxon>
        <taxon>Bacteroidia</taxon>
        <taxon>Bacteroidales</taxon>
        <taxon>Prevotellaceae</taxon>
        <taxon>Xylanibacter</taxon>
    </lineage>
</organism>
<sequence length="553" mass="63216">MTRKQLVPDYIFESSWEVCNKVGGIYTVLSTRAKTLQEALQDKIIFIGPDFWKEQESPYFREDKALFADWQSEAGLQGLKVRVGRWTVPGEPIAILVDFNPYFEKKNEIYGWLWENYGVDSLHAYGDYDEASMFSYAAALVVESFYNQYLDSSQKVVYHANEWMCGLGALYINNKLPQVGTVFTTHATSIGRSIAGNMKPLYDYLFAYNGDQMAGELNMQSKHSIEKQTAQYVDCFTTVSDITAKECVELLDKPVDVVLPNGFDNSFVPSAQKFTRKRNAARRKMLEVANALLGEELDDDTLLISTSGRYEFRNKGIDVFVEAMNRLLRDRDLKKKVVAFIEVPGWVGEPRKDLQERLKSGKKYDTPLDVPQVTHWLHNMSHDNVLGMLKYYDMHNRKEDNVKVIFLPCYLDGNDGIVDLTYYDVVLGNDLCIYPSYYEPWGYTPLEAVAFKVPCITTDLAGFGLWANSVFGKDGQITDGVKVIHRTDYNYSEVADIIKDTVAEFSAMTRKEVDACRKNADALSKKALWSEFIKYYYEAYDIALSKAEERKSK</sequence>
<evidence type="ECO:0000256" key="2">
    <source>
        <dbReference type="ARBA" id="ARBA00022679"/>
    </source>
</evidence>